<evidence type="ECO:0000259" key="1">
    <source>
        <dbReference type="Pfam" id="PF05239"/>
    </source>
</evidence>
<evidence type="ECO:0000313" key="2">
    <source>
        <dbReference type="EMBL" id="QJE02470.1"/>
    </source>
</evidence>
<gene>
    <name evidence="2" type="ORF">HH212_22630</name>
</gene>
<dbReference type="InterPro" id="IPR011033">
    <property type="entry name" value="PRC_barrel-like_sf"/>
</dbReference>
<dbReference type="Pfam" id="PF05239">
    <property type="entry name" value="PRC"/>
    <property type="match status" value="1"/>
</dbReference>
<dbReference type="RefSeq" id="WP_170204555.1">
    <property type="nucleotide sequence ID" value="NZ_CP051685.1"/>
</dbReference>
<dbReference type="KEGG" id="mfy:HH212_22630"/>
<feature type="domain" description="PRC-barrel" evidence="1">
    <location>
        <begin position="26"/>
        <end position="99"/>
    </location>
</feature>
<reference evidence="2 3" key="1">
    <citation type="submission" date="2020-04" db="EMBL/GenBank/DDBJ databases">
        <title>Genome sequencing of novel species.</title>
        <authorList>
            <person name="Heo J."/>
            <person name="Kim S.-J."/>
            <person name="Kim J.-S."/>
            <person name="Hong S.-B."/>
            <person name="Kwon S.-W."/>
        </authorList>
    </citation>
    <scope>NUCLEOTIDE SEQUENCE [LARGE SCALE GENOMIC DNA]</scope>
    <source>
        <strain evidence="2 3">GN2-R2</strain>
    </source>
</reference>
<dbReference type="AlphaFoldDB" id="A0A7Z2ZUM9"/>
<dbReference type="Gene3D" id="2.30.30.240">
    <property type="entry name" value="PRC-barrel domain"/>
    <property type="match status" value="1"/>
</dbReference>
<dbReference type="InterPro" id="IPR027275">
    <property type="entry name" value="PRC-brl_dom"/>
</dbReference>
<name>A0A7Z2ZUM9_9BURK</name>
<dbReference type="Proteomes" id="UP000502415">
    <property type="component" value="Chromosome"/>
</dbReference>
<sequence length="135" mass="14867">MDNKAFLTGTDQAYGFKPPAGTARSMRASRIIGRDVNSRAGKDIGKIKDLVVDVDTGNVKYAVLSFDPSWFTAGKLFAFPLTSFKVENDKDELMLDVDKNMLASMKNFDADKWGSLNDLNRDNLVNTLPQSAVAK</sequence>
<organism evidence="2 3">
    <name type="scientific">Massilia forsythiae</name>
    <dbReference type="NCBI Taxonomy" id="2728020"/>
    <lineage>
        <taxon>Bacteria</taxon>
        <taxon>Pseudomonadati</taxon>
        <taxon>Pseudomonadota</taxon>
        <taxon>Betaproteobacteria</taxon>
        <taxon>Burkholderiales</taxon>
        <taxon>Oxalobacteraceae</taxon>
        <taxon>Telluria group</taxon>
        <taxon>Massilia</taxon>
    </lineage>
</organism>
<dbReference type="SUPFAM" id="SSF50346">
    <property type="entry name" value="PRC-barrel domain"/>
    <property type="match status" value="1"/>
</dbReference>
<evidence type="ECO:0000313" key="3">
    <source>
        <dbReference type="Proteomes" id="UP000502415"/>
    </source>
</evidence>
<dbReference type="PANTHER" id="PTHR36505">
    <property type="entry name" value="BLR1072 PROTEIN"/>
    <property type="match status" value="1"/>
</dbReference>
<dbReference type="PANTHER" id="PTHR36505:SF1">
    <property type="entry name" value="BLR1072 PROTEIN"/>
    <property type="match status" value="1"/>
</dbReference>
<protein>
    <submittedName>
        <fullName evidence="2">PRC-barrel domain containing protein</fullName>
    </submittedName>
</protein>
<dbReference type="EMBL" id="CP051685">
    <property type="protein sequence ID" value="QJE02470.1"/>
    <property type="molecule type" value="Genomic_DNA"/>
</dbReference>
<proteinExistence type="predicted"/>
<accession>A0A7Z2ZUM9</accession>
<keyword evidence="3" id="KW-1185">Reference proteome</keyword>